<dbReference type="EMBL" id="JABVXQ010000007">
    <property type="protein sequence ID" value="KAF6099937.1"/>
    <property type="molecule type" value="Genomic_DNA"/>
</dbReference>
<evidence type="ECO:0000256" key="1">
    <source>
        <dbReference type="SAM" id="MobiDB-lite"/>
    </source>
</evidence>
<feature type="region of interest" description="Disordered" evidence="1">
    <location>
        <begin position="73"/>
        <end position="120"/>
    </location>
</feature>
<protein>
    <submittedName>
        <fullName evidence="2">Uncharacterized protein</fullName>
    </submittedName>
</protein>
<sequence length="120" mass="12471">MPGARCPVPGAVRPHLRAGAPSWQSPCRPARQPASDSTVWLRVLGDTRSSGTAAAAAAAADLVSWSPGRSVVSVTHTSSAQRVTQPPAGGGPQTPEFPNRLRQPPVSPEPGERQQVPRLA</sequence>
<feature type="compositionally biased region" description="Polar residues" evidence="1">
    <location>
        <begin position="73"/>
        <end position="83"/>
    </location>
</feature>
<name>A0A834E3C6_9CHIR</name>
<organism evidence="2 3">
    <name type="scientific">Phyllostomus discolor</name>
    <name type="common">pale spear-nosed bat</name>
    <dbReference type="NCBI Taxonomy" id="89673"/>
    <lineage>
        <taxon>Eukaryota</taxon>
        <taxon>Metazoa</taxon>
        <taxon>Chordata</taxon>
        <taxon>Craniata</taxon>
        <taxon>Vertebrata</taxon>
        <taxon>Euteleostomi</taxon>
        <taxon>Mammalia</taxon>
        <taxon>Eutheria</taxon>
        <taxon>Laurasiatheria</taxon>
        <taxon>Chiroptera</taxon>
        <taxon>Yangochiroptera</taxon>
        <taxon>Phyllostomidae</taxon>
        <taxon>Phyllostominae</taxon>
        <taxon>Phyllostomus</taxon>
    </lineage>
</organism>
<evidence type="ECO:0000313" key="2">
    <source>
        <dbReference type="EMBL" id="KAF6099937.1"/>
    </source>
</evidence>
<dbReference type="Proteomes" id="UP000664940">
    <property type="component" value="Unassembled WGS sequence"/>
</dbReference>
<evidence type="ECO:0000313" key="3">
    <source>
        <dbReference type="Proteomes" id="UP000664940"/>
    </source>
</evidence>
<comment type="caution">
    <text evidence="2">The sequence shown here is derived from an EMBL/GenBank/DDBJ whole genome shotgun (WGS) entry which is preliminary data.</text>
</comment>
<gene>
    <name evidence="2" type="ORF">HJG60_011653</name>
</gene>
<feature type="region of interest" description="Disordered" evidence="1">
    <location>
        <begin position="1"/>
        <end position="36"/>
    </location>
</feature>
<dbReference type="AlphaFoldDB" id="A0A834E3C6"/>
<accession>A0A834E3C6</accession>
<proteinExistence type="predicted"/>
<reference evidence="2 3" key="1">
    <citation type="journal article" date="2020" name="Nature">
        <title>Six reference-quality genomes reveal evolution of bat adaptations.</title>
        <authorList>
            <person name="Jebb D."/>
            <person name="Huang Z."/>
            <person name="Pippel M."/>
            <person name="Hughes G.M."/>
            <person name="Lavrichenko K."/>
            <person name="Devanna P."/>
            <person name="Winkler S."/>
            <person name="Jermiin L.S."/>
            <person name="Skirmuntt E.C."/>
            <person name="Katzourakis A."/>
            <person name="Burkitt-Gray L."/>
            <person name="Ray D.A."/>
            <person name="Sullivan K.A.M."/>
            <person name="Roscito J.G."/>
            <person name="Kirilenko B.M."/>
            <person name="Davalos L.M."/>
            <person name="Corthals A.P."/>
            <person name="Power M.L."/>
            <person name="Jones G."/>
            <person name="Ransome R.D."/>
            <person name="Dechmann D.K.N."/>
            <person name="Locatelli A.G."/>
            <person name="Puechmaille S.J."/>
            <person name="Fedrigo O."/>
            <person name="Jarvis E.D."/>
            <person name="Hiller M."/>
            <person name="Vernes S.C."/>
            <person name="Myers E.W."/>
            <person name="Teeling E.C."/>
        </authorList>
    </citation>
    <scope>NUCLEOTIDE SEQUENCE [LARGE SCALE GENOMIC DNA]</scope>
    <source>
        <strain evidence="2">Bat1K_MPI-CBG_1</strain>
    </source>
</reference>